<organism evidence="1">
    <name type="scientific">Tanacetum cinerariifolium</name>
    <name type="common">Dalmatian daisy</name>
    <name type="synonym">Chrysanthemum cinerariifolium</name>
    <dbReference type="NCBI Taxonomy" id="118510"/>
    <lineage>
        <taxon>Eukaryota</taxon>
        <taxon>Viridiplantae</taxon>
        <taxon>Streptophyta</taxon>
        <taxon>Embryophyta</taxon>
        <taxon>Tracheophyta</taxon>
        <taxon>Spermatophyta</taxon>
        <taxon>Magnoliopsida</taxon>
        <taxon>eudicotyledons</taxon>
        <taxon>Gunneridae</taxon>
        <taxon>Pentapetalae</taxon>
        <taxon>asterids</taxon>
        <taxon>campanulids</taxon>
        <taxon>Asterales</taxon>
        <taxon>Asteraceae</taxon>
        <taxon>Asteroideae</taxon>
        <taxon>Anthemideae</taxon>
        <taxon>Anthemidinae</taxon>
        <taxon>Tanacetum</taxon>
    </lineage>
</organism>
<comment type="caution">
    <text evidence="1">The sequence shown here is derived from an EMBL/GenBank/DDBJ whole genome shotgun (WGS) entry which is preliminary data.</text>
</comment>
<name>A0A699U8N1_TANCI</name>
<accession>A0A699U8N1</accession>
<evidence type="ECO:0000313" key="1">
    <source>
        <dbReference type="EMBL" id="GFD19282.1"/>
    </source>
</evidence>
<sequence length="27" mass="3138">GTMCTRFKSIQLSRLSLRGKWKVKITV</sequence>
<dbReference type="AlphaFoldDB" id="A0A699U8N1"/>
<protein>
    <submittedName>
        <fullName evidence="1">Uncharacterized protein</fullName>
    </submittedName>
</protein>
<dbReference type="EMBL" id="BKCJ011313338">
    <property type="protein sequence ID" value="GFD19282.1"/>
    <property type="molecule type" value="Genomic_DNA"/>
</dbReference>
<reference evidence="1" key="1">
    <citation type="journal article" date="2019" name="Sci. Rep.">
        <title>Draft genome of Tanacetum cinerariifolium, the natural source of mosquito coil.</title>
        <authorList>
            <person name="Yamashiro T."/>
            <person name="Shiraishi A."/>
            <person name="Satake H."/>
            <person name="Nakayama K."/>
        </authorList>
    </citation>
    <scope>NUCLEOTIDE SEQUENCE</scope>
</reference>
<feature type="non-terminal residue" evidence="1">
    <location>
        <position position="1"/>
    </location>
</feature>
<gene>
    <name evidence="1" type="ORF">Tci_891251</name>
</gene>
<proteinExistence type="predicted"/>